<dbReference type="EMBL" id="JBBBZM010000286">
    <property type="protein sequence ID" value="KAL0631175.1"/>
    <property type="molecule type" value="Genomic_DNA"/>
</dbReference>
<proteinExistence type="predicted"/>
<accession>A0ABR3G5H2</accession>
<protein>
    <submittedName>
        <fullName evidence="2">Uncharacterized protein</fullName>
    </submittedName>
</protein>
<keyword evidence="3" id="KW-1185">Reference proteome</keyword>
<organism evidence="2 3">
    <name type="scientific">Discina gigas</name>
    <dbReference type="NCBI Taxonomy" id="1032678"/>
    <lineage>
        <taxon>Eukaryota</taxon>
        <taxon>Fungi</taxon>
        <taxon>Dikarya</taxon>
        <taxon>Ascomycota</taxon>
        <taxon>Pezizomycotina</taxon>
        <taxon>Pezizomycetes</taxon>
        <taxon>Pezizales</taxon>
        <taxon>Discinaceae</taxon>
        <taxon>Discina</taxon>
    </lineage>
</organism>
<reference evidence="2 3" key="1">
    <citation type="submission" date="2024-02" db="EMBL/GenBank/DDBJ databases">
        <title>Discinaceae phylogenomics.</title>
        <authorList>
            <person name="Dirks A.C."/>
            <person name="James T.Y."/>
        </authorList>
    </citation>
    <scope>NUCLEOTIDE SEQUENCE [LARGE SCALE GENOMIC DNA]</scope>
    <source>
        <strain evidence="2 3">ACD0624</strain>
    </source>
</reference>
<feature type="compositionally biased region" description="Polar residues" evidence="1">
    <location>
        <begin position="12"/>
        <end position="21"/>
    </location>
</feature>
<feature type="compositionally biased region" description="Basic and acidic residues" evidence="1">
    <location>
        <begin position="47"/>
        <end position="59"/>
    </location>
</feature>
<evidence type="ECO:0000313" key="2">
    <source>
        <dbReference type="EMBL" id="KAL0631175.1"/>
    </source>
</evidence>
<sequence length="59" mass="6239">MLILIIHRSNFDMDTSTSTDAAPTEEESQPLPAAGATPPADIPTTLSKDDTSVVDSTKH</sequence>
<evidence type="ECO:0000313" key="3">
    <source>
        <dbReference type="Proteomes" id="UP001447188"/>
    </source>
</evidence>
<gene>
    <name evidence="2" type="ORF">Q9L58_009962</name>
</gene>
<dbReference type="Proteomes" id="UP001447188">
    <property type="component" value="Unassembled WGS sequence"/>
</dbReference>
<feature type="region of interest" description="Disordered" evidence="1">
    <location>
        <begin position="8"/>
        <end position="59"/>
    </location>
</feature>
<comment type="caution">
    <text evidence="2">The sequence shown here is derived from an EMBL/GenBank/DDBJ whole genome shotgun (WGS) entry which is preliminary data.</text>
</comment>
<evidence type="ECO:0000256" key="1">
    <source>
        <dbReference type="SAM" id="MobiDB-lite"/>
    </source>
</evidence>
<name>A0ABR3G5H2_9PEZI</name>